<dbReference type="GeneID" id="97539020"/>
<keyword evidence="5" id="KW-1185">Reference proteome</keyword>
<evidence type="ECO:0000313" key="2">
    <source>
        <dbReference type="EMBL" id="CEJ75298.1"/>
    </source>
</evidence>
<gene>
    <name evidence="2" type="ORF">ATCC9714_31861</name>
    <name evidence="4" type="ORF">R28058_31231</name>
    <name evidence="3" type="ORF">UMC4404_28631</name>
</gene>
<organism evidence="4 6">
    <name type="scientific">Paraclostridium sordellii</name>
    <name type="common">Clostridium sordellii</name>
    <dbReference type="NCBI Taxonomy" id="1505"/>
    <lineage>
        <taxon>Bacteria</taxon>
        <taxon>Bacillati</taxon>
        <taxon>Bacillota</taxon>
        <taxon>Clostridia</taxon>
        <taxon>Peptostreptococcales</taxon>
        <taxon>Peptostreptococcaceae</taxon>
        <taxon>Paraclostridium</taxon>
    </lineage>
</organism>
<dbReference type="EMBL" id="LN679998">
    <property type="protein sequence ID" value="CEJ75298.1"/>
    <property type="molecule type" value="Genomic_DNA"/>
</dbReference>
<dbReference type="Proteomes" id="UP000049127">
    <property type="component" value="Unassembled WGS sequence"/>
</dbReference>
<evidence type="ECO:0000313" key="7">
    <source>
        <dbReference type="Proteomes" id="UP000049685"/>
    </source>
</evidence>
<dbReference type="EMBL" id="CEKZ01000025">
    <property type="protein sequence ID" value="CEQ05432.1"/>
    <property type="molecule type" value="Genomic_DNA"/>
</dbReference>
<evidence type="ECO:0000313" key="5">
    <source>
        <dbReference type="Proteomes" id="UP000032811"/>
    </source>
</evidence>
<reference evidence="6 7" key="2">
    <citation type="submission" date="2015-01" db="EMBL/GenBank/DDBJ databases">
        <authorList>
            <person name="Aslett A.Martin."/>
            <person name="De Silva Nishadi"/>
        </authorList>
    </citation>
    <scope>NUCLEOTIDE SEQUENCE [LARGE SCALE GENOMIC DNA]</scope>
    <source>
        <strain evidence="4 6">R28058</strain>
        <strain evidence="7">UMC4404</strain>
    </source>
</reference>
<dbReference type="KEGG" id="psor:RSJ16_17565"/>
<name>A0A0A1SLW7_PARSO</name>
<sequence length="87" mass="9897">MNEMYIVAFNSTHHAIRTDKVLNEKDIKVTTLPTPREISSSCGISVRFLESDMDTVINSLEENEILYHGIFKVSRLSGGKKEITKLR</sequence>
<evidence type="ECO:0000313" key="4">
    <source>
        <dbReference type="EMBL" id="CEQ05432.1"/>
    </source>
</evidence>
<evidence type="ECO:0000313" key="6">
    <source>
        <dbReference type="Proteomes" id="UP000049127"/>
    </source>
</evidence>
<dbReference type="Proteomes" id="UP000032811">
    <property type="component" value="Chromosome 1"/>
</dbReference>
<evidence type="ECO:0000259" key="1">
    <source>
        <dbReference type="Pfam" id="PF11823"/>
    </source>
</evidence>
<dbReference type="InterPro" id="IPR021778">
    <property type="entry name" value="Se/S_carrier-like"/>
</dbReference>
<evidence type="ECO:0000313" key="3">
    <source>
        <dbReference type="EMBL" id="CEO35848.1"/>
    </source>
</evidence>
<feature type="domain" description="Putative Se/S carrier protein-like" evidence="1">
    <location>
        <begin position="5"/>
        <end position="71"/>
    </location>
</feature>
<dbReference type="OrthoDB" id="3192849at2"/>
<dbReference type="RefSeq" id="WP_021127043.1">
    <property type="nucleotide sequence ID" value="NZ_CABJBQ010000019.1"/>
</dbReference>
<dbReference type="AlphaFoldDB" id="A0A0A1SLW7"/>
<dbReference type="Proteomes" id="UP000049685">
    <property type="component" value="Unassembled WGS sequence"/>
</dbReference>
<dbReference type="EMBL" id="CDNY01000028">
    <property type="protein sequence ID" value="CEO35848.1"/>
    <property type="molecule type" value="Genomic_DNA"/>
</dbReference>
<protein>
    <submittedName>
        <fullName evidence="4">Protein of uncharacterized function (DUF3343)</fullName>
    </submittedName>
</protein>
<accession>A0A0A1SLW7</accession>
<reference evidence="2 5" key="1">
    <citation type="submission" date="2014-11" db="EMBL/GenBank/DDBJ databases">
        <authorList>
            <person name="Aslett M.A."/>
            <person name="De Silva N."/>
        </authorList>
    </citation>
    <scope>NUCLEOTIDE SEQUENCE [LARGE SCALE GENOMIC DNA]</scope>
    <source>
        <strain evidence="2 5">ATCC9714</strain>
        <strain evidence="3">UMC4404</strain>
    </source>
</reference>
<dbReference type="Pfam" id="PF11823">
    <property type="entry name" value="Se_S_carrier"/>
    <property type="match status" value="1"/>
</dbReference>
<proteinExistence type="predicted"/>